<comment type="similarity">
    <text evidence="4 11">Belongs to the protoporphyrinogen/coproporphyrinogen oxidase family. Coproporphyrinogen III oxidase subfamily.</text>
</comment>
<dbReference type="InterPro" id="IPR036188">
    <property type="entry name" value="FAD/NAD-bd_sf"/>
</dbReference>
<dbReference type="Pfam" id="PF01593">
    <property type="entry name" value="Amino_oxidase"/>
    <property type="match status" value="1"/>
</dbReference>
<dbReference type="InterPro" id="IPR050464">
    <property type="entry name" value="Zeta_carotene_desat/Oxidored"/>
</dbReference>
<dbReference type="Proteomes" id="UP000190229">
    <property type="component" value="Unassembled WGS sequence"/>
</dbReference>
<evidence type="ECO:0000256" key="10">
    <source>
        <dbReference type="ARBA" id="ARBA00023133"/>
    </source>
</evidence>
<dbReference type="EMBL" id="MWPS01000001">
    <property type="protein sequence ID" value="OPG17645.1"/>
    <property type="molecule type" value="Genomic_DNA"/>
</dbReference>
<evidence type="ECO:0000256" key="5">
    <source>
        <dbReference type="ARBA" id="ARBA00012402"/>
    </source>
</evidence>
<dbReference type="PANTHER" id="PTHR42923:SF3">
    <property type="entry name" value="PROTOPORPHYRINOGEN OXIDASE"/>
    <property type="match status" value="1"/>
</dbReference>
<dbReference type="InterPro" id="IPR002937">
    <property type="entry name" value="Amino_oxidase"/>
</dbReference>
<comment type="function">
    <text evidence="11">Involved in coproporphyrin-dependent heme b biosynthesis. Catalyzes the oxidation of coproporphyrinogen III to coproporphyrin III.</text>
</comment>
<dbReference type="GO" id="GO:0006783">
    <property type="term" value="P:heme biosynthetic process"/>
    <property type="evidence" value="ECO:0007669"/>
    <property type="project" value="UniProtKB-UniRule"/>
</dbReference>
<dbReference type="Gene3D" id="3.50.50.60">
    <property type="entry name" value="FAD/NAD(P)-binding domain"/>
    <property type="match status" value="1"/>
</dbReference>
<keyword evidence="7 11" id="KW-0285">Flavoprotein</keyword>
<evidence type="ECO:0000256" key="6">
    <source>
        <dbReference type="ARBA" id="ARBA00019046"/>
    </source>
</evidence>
<evidence type="ECO:0000259" key="12">
    <source>
        <dbReference type="Pfam" id="PF01593"/>
    </source>
</evidence>
<evidence type="ECO:0000256" key="7">
    <source>
        <dbReference type="ARBA" id="ARBA00022630"/>
    </source>
</evidence>
<comment type="catalytic activity">
    <reaction evidence="1">
        <text>coproporphyrinogen III + 3 O2 = coproporphyrin III + 3 H2O2</text>
        <dbReference type="Rhea" id="RHEA:43436"/>
        <dbReference type="ChEBI" id="CHEBI:15379"/>
        <dbReference type="ChEBI" id="CHEBI:16240"/>
        <dbReference type="ChEBI" id="CHEBI:57309"/>
        <dbReference type="ChEBI" id="CHEBI:131725"/>
        <dbReference type="EC" id="1.3.3.15"/>
    </reaction>
    <physiologicalReaction direction="left-to-right" evidence="1">
        <dbReference type="Rhea" id="RHEA:43437"/>
    </physiologicalReaction>
</comment>
<dbReference type="STRING" id="1765683.B2M26_00370"/>
<keyword evidence="16" id="KW-1185">Reference proteome</keyword>
<dbReference type="InterPro" id="IPR004572">
    <property type="entry name" value="Protoporphyrinogen_oxidase"/>
</dbReference>
<organism evidence="14 16">
    <name type="scientific">Ferroacidibacillus organovorans</name>
    <dbReference type="NCBI Taxonomy" id="1765683"/>
    <lineage>
        <taxon>Bacteria</taxon>
        <taxon>Bacillati</taxon>
        <taxon>Bacillota</taxon>
        <taxon>Bacilli</taxon>
        <taxon>Bacillales</taxon>
        <taxon>Alicyclobacillaceae</taxon>
        <taxon>Ferroacidibacillus</taxon>
    </lineage>
</organism>
<reference evidence="13 15" key="1">
    <citation type="submission" date="2016-02" db="EMBL/GenBank/DDBJ databases">
        <title>Draft genome sequence of Acidibacillus ferrooxidans SLC66.</title>
        <authorList>
            <person name="Oliveira G."/>
            <person name="Nancucheo I."/>
            <person name="Dall'Agnol H."/>
            <person name="Johnson B."/>
            <person name="Oliveira R."/>
            <person name="Nunes G.L."/>
            <person name="Tzotzos G."/>
            <person name="Orellana S.C."/>
            <person name="Salim A.C."/>
            <person name="Araujo F.M."/>
        </authorList>
    </citation>
    <scope>NUCLEOTIDE SEQUENCE [LARGE SCALE GENOMIC DNA]</scope>
    <source>
        <strain evidence="13 15">SLC66</strain>
    </source>
</reference>
<dbReference type="PANTHER" id="PTHR42923">
    <property type="entry name" value="PROTOPORPHYRINOGEN OXIDASE"/>
    <property type="match status" value="1"/>
</dbReference>
<dbReference type="Proteomes" id="UP000077421">
    <property type="component" value="Unassembled WGS sequence"/>
</dbReference>
<dbReference type="NCBIfam" id="TIGR00562">
    <property type="entry name" value="proto_IX_ox"/>
    <property type="match status" value="1"/>
</dbReference>
<comment type="cofactor">
    <cofactor evidence="2 11">
        <name>FAD</name>
        <dbReference type="ChEBI" id="CHEBI:57692"/>
    </cofactor>
</comment>
<comment type="caution">
    <text evidence="14">The sequence shown here is derived from an EMBL/GenBank/DDBJ whole genome shotgun (WGS) entry which is preliminary data.</text>
</comment>
<evidence type="ECO:0000313" key="13">
    <source>
        <dbReference type="EMBL" id="OAG95034.1"/>
    </source>
</evidence>
<evidence type="ECO:0000256" key="9">
    <source>
        <dbReference type="ARBA" id="ARBA00023002"/>
    </source>
</evidence>
<evidence type="ECO:0000256" key="1">
    <source>
        <dbReference type="ARBA" id="ARBA00001755"/>
    </source>
</evidence>
<dbReference type="GO" id="GO:0005737">
    <property type="term" value="C:cytoplasm"/>
    <property type="evidence" value="ECO:0007669"/>
    <property type="project" value="UniProtKB-SubCell"/>
</dbReference>
<dbReference type="EC" id="1.3.3.15" evidence="5 11"/>
<protein>
    <recommendedName>
        <fullName evidence="6 11">Coproporphyrinogen III oxidase</fullName>
        <ecNumber evidence="5 11">1.3.3.15</ecNumber>
    </recommendedName>
</protein>
<dbReference type="Gene3D" id="1.10.3110.10">
    <property type="entry name" value="protoporphyrinogen ix oxidase, domain 3"/>
    <property type="match status" value="1"/>
</dbReference>
<dbReference type="RefSeq" id="WP_067561042.1">
    <property type="nucleotide sequence ID" value="NZ_LSUQ01000004.1"/>
</dbReference>
<dbReference type="EMBL" id="LSUQ01000004">
    <property type="protein sequence ID" value="OAG95034.1"/>
    <property type="molecule type" value="Genomic_DNA"/>
</dbReference>
<evidence type="ECO:0000256" key="11">
    <source>
        <dbReference type="RuleBase" id="RU364052"/>
    </source>
</evidence>
<feature type="domain" description="Amine oxidase" evidence="12">
    <location>
        <begin position="14"/>
        <end position="467"/>
    </location>
</feature>
<accession>A0A162SUE8</accession>
<dbReference type="OrthoDB" id="9805195at2"/>
<sequence>MRLIRVAIIGGGVTGMTAAYHLQEQSKERGLPLECTLFEATSRIGGKIQTHRDQKFWIELGPDSIFTAKPDGVTLLRELGISDQIIHAVSGQTSLARNHTLFPIPRDLYMGIPARWSAMAMSPLLSPRGKLRALGDLVLPRTSELETLSLGHLLRLRFGHEVVEQIAAPLLAGIHAADIDRMGIADATPAIEHLIRTHRSLLLGAKRSKKRTQRPASQSASSPFISLQGGLSTLTEALFAKTNEFVHYKTNAPVKQLKKNPDGSYTFVYLSDNVPTRFEADAVILATPAHAAAAIVETLGITTDLLPSIRYASTATVILGFAAATFPEQREMTGFLVPRSAGLSITACTVVTTKWPSSLDQKQVVVRCYVGRDGSEEILKQSDEDIVKAVEDDLHAIWKVKRTPAFYRLTRWPISMPQYDVGHANRVARMEQALHDFPGLAMAGAAYRGMGIPDCIKDGKRAATHVLKHVTQIE</sequence>
<dbReference type="GO" id="GO:0004729">
    <property type="term" value="F:oxygen-dependent protoporphyrinogen oxidase activity"/>
    <property type="evidence" value="ECO:0007669"/>
    <property type="project" value="UniProtKB-UniRule"/>
</dbReference>
<dbReference type="SUPFAM" id="SSF54373">
    <property type="entry name" value="FAD-linked reductases, C-terminal domain"/>
    <property type="match status" value="1"/>
</dbReference>
<gene>
    <name evidence="13" type="ORF">AYW79_02130</name>
    <name evidence="14" type="ORF">B2M26_00370</name>
</gene>
<evidence type="ECO:0000256" key="3">
    <source>
        <dbReference type="ARBA" id="ARBA00004744"/>
    </source>
</evidence>
<comment type="subcellular location">
    <subcellularLocation>
        <location evidence="11">Cytoplasm</location>
    </subcellularLocation>
</comment>
<dbReference type="UniPathway" id="UPA00252"/>
<dbReference type="AlphaFoldDB" id="A0A162SUE8"/>
<evidence type="ECO:0000313" key="16">
    <source>
        <dbReference type="Proteomes" id="UP000190229"/>
    </source>
</evidence>
<evidence type="ECO:0000256" key="4">
    <source>
        <dbReference type="ARBA" id="ARBA00008310"/>
    </source>
</evidence>
<keyword evidence="10 11" id="KW-0350">Heme biosynthesis</keyword>
<keyword evidence="9 11" id="KW-0560">Oxidoreductase</keyword>
<evidence type="ECO:0000256" key="2">
    <source>
        <dbReference type="ARBA" id="ARBA00001974"/>
    </source>
</evidence>
<comment type="pathway">
    <text evidence="3 11">Porphyrin-containing compound metabolism; protoheme biosynthesis.</text>
</comment>
<evidence type="ECO:0000313" key="15">
    <source>
        <dbReference type="Proteomes" id="UP000077421"/>
    </source>
</evidence>
<dbReference type="SUPFAM" id="SSF51905">
    <property type="entry name" value="FAD/NAD(P)-binding domain"/>
    <property type="match status" value="1"/>
</dbReference>
<proteinExistence type="inferred from homology"/>
<keyword evidence="8 11" id="KW-0274">FAD</keyword>
<name>A0A162SUE8_9BACL</name>
<keyword evidence="11" id="KW-0963">Cytoplasm</keyword>
<dbReference type="Gene3D" id="3.90.660.20">
    <property type="entry name" value="Protoporphyrinogen oxidase, mitochondrial, domain 2"/>
    <property type="match status" value="1"/>
</dbReference>
<evidence type="ECO:0000256" key="8">
    <source>
        <dbReference type="ARBA" id="ARBA00022827"/>
    </source>
</evidence>
<reference evidence="14 16" key="2">
    <citation type="submission" date="2017-02" db="EMBL/GenBank/DDBJ databases">
        <title>Draft genome of Acidibacillus ferrooxidans Huett2.</title>
        <authorList>
            <person name="Schopf S."/>
        </authorList>
    </citation>
    <scope>NUCLEOTIDE SEQUENCE [LARGE SCALE GENOMIC DNA]</scope>
    <source>
        <strain evidence="14 16">Huett2</strain>
    </source>
</reference>
<evidence type="ECO:0000313" key="14">
    <source>
        <dbReference type="EMBL" id="OPG17645.1"/>
    </source>
</evidence>